<dbReference type="EMBL" id="OX459120">
    <property type="protein sequence ID" value="CAI9098632.1"/>
    <property type="molecule type" value="Genomic_DNA"/>
</dbReference>
<sequence>MSLNAACSSAANSSSVGTAGTKELEMIVAGELVVKLTNRDLREDALLELCKRKEIFPDLGPLIWNTAGTIAALLQEILSIYPDLSRSQTLTLARSTRVCNAVALLQCVALHPDTRMPFLRANIPLYLYPFLNNMNTSTPFEYLRLASLSLIGALVKDDDTEIIRFLLDNEIFPLCLGRMENGGGELSKEVAIYIVQKILSTDVGLDYVCVNAERLLFFIRVLGSVVGELVNERPSLKILKRIIGCYLRLSDNPMACEALRVDGLPDVLKDDTFNGCLREDPSTRKYLLELLYRVLGLPVPLQNWDMTQVRSYAR</sequence>
<dbReference type="GO" id="GO:0006402">
    <property type="term" value="P:mRNA catabolic process"/>
    <property type="evidence" value="ECO:0007669"/>
    <property type="project" value="InterPro"/>
</dbReference>
<dbReference type="AlphaFoldDB" id="A0AAV1CT70"/>
<dbReference type="Proteomes" id="UP001161247">
    <property type="component" value="Chromosome 3"/>
</dbReference>
<accession>A0AAV1CT70</accession>
<comment type="similarity">
    <text evidence="1">Belongs to the CNOT9 family.</text>
</comment>
<evidence type="ECO:0000256" key="1">
    <source>
        <dbReference type="ARBA" id="ARBA00006385"/>
    </source>
</evidence>
<name>A0AAV1CT70_OLDCO</name>
<evidence type="ECO:0000313" key="3">
    <source>
        <dbReference type="Proteomes" id="UP001161247"/>
    </source>
</evidence>
<dbReference type="PANTHER" id="PTHR12262">
    <property type="entry name" value="CCR4-NOT TRANSCRIPTION COMPLEX SUBUNIT 9"/>
    <property type="match status" value="1"/>
</dbReference>
<dbReference type="InterPro" id="IPR016024">
    <property type="entry name" value="ARM-type_fold"/>
</dbReference>
<dbReference type="Pfam" id="PF04078">
    <property type="entry name" value="Rcd1"/>
    <property type="match status" value="1"/>
</dbReference>
<organism evidence="2 3">
    <name type="scientific">Oldenlandia corymbosa var. corymbosa</name>
    <dbReference type="NCBI Taxonomy" id="529605"/>
    <lineage>
        <taxon>Eukaryota</taxon>
        <taxon>Viridiplantae</taxon>
        <taxon>Streptophyta</taxon>
        <taxon>Embryophyta</taxon>
        <taxon>Tracheophyta</taxon>
        <taxon>Spermatophyta</taxon>
        <taxon>Magnoliopsida</taxon>
        <taxon>eudicotyledons</taxon>
        <taxon>Gunneridae</taxon>
        <taxon>Pentapetalae</taxon>
        <taxon>asterids</taxon>
        <taxon>lamiids</taxon>
        <taxon>Gentianales</taxon>
        <taxon>Rubiaceae</taxon>
        <taxon>Rubioideae</taxon>
        <taxon>Spermacoceae</taxon>
        <taxon>Hedyotis-Oldenlandia complex</taxon>
        <taxon>Oldenlandia</taxon>
    </lineage>
</organism>
<dbReference type="FunFam" id="1.25.10.10:FF:000661">
    <property type="entry name" value="Cell differentiation family, Rcd1-like containing protein"/>
    <property type="match status" value="1"/>
</dbReference>
<dbReference type="InterPro" id="IPR007216">
    <property type="entry name" value="CNOT9"/>
</dbReference>
<dbReference type="GO" id="GO:0030014">
    <property type="term" value="C:CCR4-NOT complex"/>
    <property type="evidence" value="ECO:0007669"/>
    <property type="project" value="InterPro"/>
</dbReference>
<dbReference type="SUPFAM" id="SSF48371">
    <property type="entry name" value="ARM repeat"/>
    <property type="match status" value="1"/>
</dbReference>
<gene>
    <name evidence="2" type="ORF">OLC1_LOCUS8796</name>
</gene>
<dbReference type="Gene3D" id="1.25.10.10">
    <property type="entry name" value="Leucine-rich Repeat Variant"/>
    <property type="match status" value="1"/>
</dbReference>
<protein>
    <submittedName>
        <fullName evidence="2">OLC1v1035311C1</fullName>
    </submittedName>
</protein>
<proteinExistence type="inferred from homology"/>
<reference evidence="2" key="1">
    <citation type="submission" date="2023-03" db="EMBL/GenBank/DDBJ databases">
        <authorList>
            <person name="Julca I."/>
        </authorList>
    </citation>
    <scope>NUCLEOTIDE SEQUENCE</scope>
</reference>
<evidence type="ECO:0000313" key="2">
    <source>
        <dbReference type="EMBL" id="CAI9098632.1"/>
    </source>
</evidence>
<dbReference type="InterPro" id="IPR011989">
    <property type="entry name" value="ARM-like"/>
</dbReference>
<keyword evidence="3" id="KW-1185">Reference proteome</keyword>